<evidence type="ECO:0000313" key="4">
    <source>
        <dbReference type="Proteomes" id="UP000649617"/>
    </source>
</evidence>
<feature type="non-terminal residue" evidence="3">
    <location>
        <position position="398"/>
    </location>
</feature>
<keyword evidence="2" id="KW-0472">Membrane</keyword>
<keyword evidence="2" id="KW-0812">Transmembrane</keyword>
<keyword evidence="2" id="KW-1133">Transmembrane helix</keyword>
<reference evidence="3" key="1">
    <citation type="submission" date="2021-02" db="EMBL/GenBank/DDBJ databases">
        <authorList>
            <person name="Dougan E. K."/>
            <person name="Rhodes N."/>
            <person name="Thang M."/>
            <person name="Chan C."/>
        </authorList>
    </citation>
    <scope>NUCLEOTIDE SEQUENCE</scope>
</reference>
<accession>A0A812XED7</accession>
<evidence type="ECO:0000256" key="2">
    <source>
        <dbReference type="SAM" id="Phobius"/>
    </source>
</evidence>
<organism evidence="3 4">
    <name type="scientific">Symbiodinium pilosum</name>
    <name type="common">Dinoflagellate</name>
    <dbReference type="NCBI Taxonomy" id="2952"/>
    <lineage>
        <taxon>Eukaryota</taxon>
        <taxon>Sar</taxon>
        <taxon>Alveolata</taxon>
        <taxon>Dinophyceae</taxon>
        <taxon>Suessiales</taxon>
        <taxon>Symbiodiniaceae</taxon>
        <taxon>Symbiodinium</taxon>
    </lineage>
</organism>
<dbReference type="OrthoDB" id="10038642at2759"/>
<dbReference type="EMBL" id="CAJNIZ010045840">
    <property type="protein sequence ID" value="CAE7731499.1"/>
    <property type="molecule type" value="Genomic_DNA"/>
</dbReference>
<protein>
    <submittedName>
        <fullName evidence="3">Uncharacterized protein</fullName>
    </submittedName>
</protein>
<comment type="caution">
    <text evidence="3">The sequence shown here is derived from an EMBL/GenBank/DDBJ whole genome shotgun (WGS) entry which is preliminary data.</text>
</comment>
<evidence type="ECO:0000313" key="3">
    <source>
        <dbReference type="EMBL" id="CAE7731499.1"/>
    </source>
</evidence>
<feature type="compositionally biased region" description="Polar residues" evidence="1">
    <location>
        <begin position="246"/>
        <end position="259"/>
    </location>
</feature>
<feature type="region of interest" description="Disordered" evidence="1">
    <location>
        <begin position="191"/>
        <end position="259"/>
    </location>
</feature>
<dbReference type="Proteomes" id="UP000649617">
    <property type="component" value="Unassembled WGS sequence"/>
</dbReference>
<gene>
    <name evidence="3" type="ORF">SPIL2461_LOCUS20994</name>
</gene>
<feature type="transmembrane region" description="Helical" evidence="2">
    <location>
        <begin position="346"/>
        <end position="366"/>
    </location>
</feature>
<name>A0A812XED7_SYMPI</name>
<keyword evidence="4" id="KW-1185">Reference proteome</keyword>
<dbReference type="AlphaFoldDB" id="A0A812XED7"/>
<proteinExistence type="predicted"/>
<sequence>EKALQPAGLSDKDKKKLNKLLLGGRTLKLLEDFPPDIPSILVVWTANADDRDAVHALLAGYQPEAREAAVTEVMRDRIVDKKTRANLEKGPHENIAVVEISDLLAYLLTGEGKDFTQAVDDLLVEQVDKTKAALRERIRTVLGHCESGTDKISKIGNDPSRSFRMTISKPMSHATGTSSWLPCCRWRFSGDPRKKDTQSKVPTGDKASSTADKESSTGDNASLTGDKESSTGDNASSTGDKESSTGDKASSTGDDASSTGEKASSALNLGCQNLFYVPKVQASLRQLCIPMRAVRRNKVLKALADTPNEETLDSDTRLIADTVEAIVSAAWLQLRLFTALDAGLCMLAVFCLCLVTYSCGFGAAIYGQLRITKDTRYTDSLQAMALKVPHVDSEVKGL</sequence>
<evidence type="ECO:0000256" key="1">
    <source>
        <dbReference type="SAM" id="MobiDB-lite"/>
    </source>
</evidence>